<evidence type="ECO:0000313" key="7">
    <source>
        <dbReference type="Proteomes" id="UP000094296"/>
    </source>
</evidence>
<evidence type="ECO:0000256" key="3">
    <source>
        <dbReference type="ARBA" id="ARBA00022840"/>
    </source>
</evidence>
<dbReference type="InterPro" id="IPR003593">
    <property type="entry name" value="AAA+_ATPase"/>
</dbReference>
<protein>
    <recommendedName>
        <fullName evidence="5">ABC transporter domain-containing protein</fullName>
    </recommendedName>
</protein>
<dbReference type="PANTHER" id="PTHR42794">
    <property type="entry name" value="HEMIN IMPORT ATP-BINDING PROTEIN HMUV"/>
    <property type="match status" value="1"/>
</dbReference>
<evidence type="ECO:0000313" key="6">
    <source>
        <dbReference type="EMBL" id="OEF97982.1"/>
    </source>
</evidence>
<keyword evidence="2" id="KW-0547">Nucleotide-binding</keyword>
<evidence type="ECO:0000259" key="5">
    <source>
        <dbReference type="PROSITE" id="PS50893"/>
    </source>
</evidence>
<feature type="domain" description="ABC transporter" evidence="5">
    <location>
        <begin position="5"/>
        <end position="241"/>
    </location>
</feature>
<dbReference type="Pfam" id="PF00005">
    <property type="entry name" value="ABC_tran"/>
    <property type="match status" value="1"/>
</dbReference>
<gene>
    <name evidence="6" type="ORF">BHF68_13010</name>
</gene>
<dbReference type="PROSITE" id="PS00211">
    <property type="entry name" value="ABC_TRANSPORTER_1"/>
    <property type="match status" value="1"/>
</dbReference>
<dbReference type="STRING" id="766136.BHF68_13010"/>
<dbReference type="NCBIfam" id="NF010068">
    <property type="entry name" value="PRK13548.1"/>
    <property type="match status" value="1"/>
</dbReference>
<reference evidence="6 7" key="1">
    <citation type="submission" date="2016-09" db="EMBL/GenBank/DDBJ databases">
        <title>Draft genome sequence for the type strain of Desulfuribacillus alkaliarsenatis AHT28, an obligately anaerobic, sulfidogenic bacterium isolated from Russian soda lake sediments.</title>
        <authorList>
            <person name="Abin C.A."/>
            <person name="Hollibaugh J.T."/>
        </authorList>
    </citation>
    <scope>NUCLEOTIDE SEQUENCE [LARGE SCALE GENOMIC DNA]</scope>
    <source>
        <strain evidence="6 7">AHT28</strain>
    </source>
</reference>
<dbReference type="InterPro" id="IPR017871">
    <property type="entry name" value="ABC_transporter-like_CS"/>
</dbReference>
<keyword evidence="3" id="KW-0067">ATP-binding</keyword>
<dbReference type="SUPFAM" id="SSF52540">
    <property type="entry name" value="P-loop containing nucleoside triphosphate hydrolases"/>
    <property type="match status" value="1"/>
</dbReference>
<keyword evidence="4" id="KW-1278">Translocase</keyword>
<accession>A0A1E5G4G5</accession>
<evidence type="ECO:0000256" key="4">
    <source>
        <dbReference type="ARBA" id="ARBA00022967"/>
    </source>
</evidence>
<sequence length="420" mass="46548">MSVEIQINNITCTYDAEPILDGLTLDIKPGEILGIIGPNGSGKSTLLKSILAQLKLEQGHIYIDSKDLEQWNTKELARKLAVVPQESVMPFAFTVMEVVLMGRHPHLSFFENEGEHDYQIAERAMKATNTWHLRDRNVQALSGGERQRVILARALTQEPKIILLDEPISNLDIHHQVEVLNLIRQRNEDENLTSVCVLHDLNLAASHCDRLALLYQGKIYAFGTPQEVLTKKNIGEVYDCNPVIMNHPVTGIPQVIMINTAKINRTGNGKKLHIIAGGGKGAALMELLVSSGYQVSSGILNIGDTDWQVANSLGIPVIEEEPFAPISENAITEQRKMLELADVLVISDTPIGLGNLANLSLLEEYLRQGKPVVIISGEKIRERDYTEGKATAIVQKLFQLGLRDARNLKQLSQMLDLIKV</sequence>
<dbReference type="Proteomes" id="UP000094296">
    <property type="component" value="Unassembled WGS sequence"/>
</dbReference>
<dbReference type="EMBL" id="MIJE01000002">
    <property type="protein sequence ID" value="OEF97982.1"/>
    <property type="molecule type" value="Genomic_DNA"/>
</dbReference>
<dbReference type="RefSeq" id="WP_069642379.1">
    <property type="nucleotide sequence ID" value="NZ_MIJE01000002.1"/>
</dbReference>
<evidence type="ECO:0000256" key="1">
    <source>
        <dbReference type="ARBA" id="ARBA00022448"/>
    </source>
</evidence>
<dbReference type="AlphaFoldDB" id="A0A1E5G4G5"/>
<name>A0A1E5G4G5_9FIRM</name>
<dbReference type="FunFam" id="3.40.50.300:FF:000134">
    <property type="entry name" value="Iron-enterobactin ABC transporter ATP-binding protein"/>
    <property type="match status" value="1"/>
</dbReference>
<dbReference type="InterPro" id="IPR027417">
    <property type="entry name" value="P-loop_NTPase"/>
</dbReference>
<keyword evidence="1" id="KW-0813">Transport</keyword>
<dbReference type="Gene3D" id="3.40.50.300">
    <property type="entry name" value="P-loop containing nucleotide triphosphate hydrolases"/>
    <property type="match status" value="1"/>
</dbReference>
<dbReference type="GO" id="GO:0005524">
    <property type="term" value="F:ATP binding"/>
    <property type="evidence" value="ECO:0007669"/>
    <property type="project" value="UniProtKB-KW"/>
</dbReference>
<dbReference type="PANTHER" id="PTHR42794:SF1">
    <property type="entry name" value="HEMIN IMPORT ATP-BINDING PROTEIN HMUV"/>
    <property type="match status" value="1"/>
</dbReference>
<keyword evidence="7" id="KW-1185">Reference proteome</keyword>
<dbReference type="CDD" id="cd03214">
    <property type="entry name" value="ABC_Iron-Siderophores_B12_Hemin"/>
    <property type="match status" value="1"/>
</dbReference>
<dbReference type="SMART" id="SM00382">
    <property type="entry name" value="AAA"/>
    <property type="match status" value="1"/>
</dbReference>
<comment type="caution">
    <text evidence="6">The sequence shown here is derived from an EMBL/GenBank/DDBJ whole genome shotgun (WGS) entry which is preliminary data.</text>
</comment>
<proteinExistence type="predicted"/>
<dbReference type="OrthoDB" id="9787851at2"/>
<dbReference type="InterPro" id="IPR003439">
    <property type="entry name" value="ABC_transporter-like_ATP-bd"/>
</dbReference>
<evidence type="ECO:0000256" key="2">
    <source>
        <dbReference type="ARBA" id="ARBA00022741"/>
    </source>
</evidence>
<dbReference type="GO" id="GO:0016887">
    <property type="term" value="F:ATP hydrolysis activity"/>
    <property type="evidence" value="ECO:0007669"/>
    <property type="project" value="InterPro"/>
</dbReference>
<organism evidence="6 7">
    <name type="scientific">Desulfuribacillus alkaliarsenatis</name>
    <dbReference type="NCBI Taxonomy" id="766136"/>
    <lineage>
        <taxon>Bacteria</taxon>
        <taxon>Bacillati</taxon>
        <taxon>Bacillota</taxon>
        <taxon>Desulfuribacillia</taxon>
        <taxon>Desulfuribacillales</taxon>
        <taxon>Desulfuribacillaceae</taxon>
        <taxon>Desulfuribacillus</taxon>
    </lineage>
</organism>
<dbReference type="PROSITE" id="PS50893">
    <property type="entry name" value="ABC_TRANSPORTER_2"/>
    <property type="match status" value="1"/>
</dbReference>